<sequence length="176" mass="18964">MQPLIYDVAVSADGFISGPNADASRFPFEGPVVDDYRARLATYGTAIMGRATYEFGYGFGMKPGANPYDPMDCHVVSDGLDIPDDAVTITPRDSARTLIEHLKQEATAPLYICGGGTFAGWALDNGLIDEIRLKRAPILLGTGTPLFASVTFSPGTRLIDTKDYGEGTIYQAFRLT</sequence>
<accession>A0ABS6T214</accession>
<keyword evidence="3" id="KW-1185">Reference proteome</keyword>
<dbReference type="EMBL" id="JAHUZE010000002">
    <property type="protein sequence ID" value="MBV7379279.1"/>
    <property type="molecule type" value="Genomic_DNA"/>
</dbReference>
<dbReference type="Pfam" id="PF01872">
    <property type="entry name" value="RibD_C"/>
    <property type="match status" value="1"/>
</dbReference>
<dbReference type="RefSeq" id="WP_218392421.1">
    <property type="nucleotide sequence ID" value="NZ_JAHUZE010000002.1"/>
</dbReference>
<proteinExistence type="predicted"/>
<protein>
    <submittedName>
        <fullName evidence="2">Dihydrofolate reductase family protein</fullName>
    </submittedName>
</protein>
<organism evidence="2 3">
    <name type="scientific">Maritimibacter dapengensis</name>
    <dbReference type="NCBI Taxonomy" id="2836868"/>
    <lineage>
        <taxon>Bacteria</taxon>
        <taxon>Pseudomonadati</taxon>
        <taxon>Pseudomonadota</taxon>
        <taxon>Alphaproteobacteria</taxon>
        <taxon>Rhodobacterales</taxon>
        <taxon>Roseobacteraceae</taxon>
        <taxon>Maritimibacter</taxon>
    </lineage>
</organism>
<feature type="domain" description="Bacterial bifunctional deaminase-reductase C-terminal" evidence="1">
    <location>
        <begin position="4"/>
        <end position="169"/>
    </location>
</feature>
<dbReference type="PANTHER" id="PTHR38011">
    <property type="entry name" value="DIHYDROFOLATE REDUCTASE FAMILY PROTEIN (AFU_ORTHOLOGUE AFUA_8G06820)"/>
    <property type="match status" value="1"/>
</dbReference>
<evidence type="ECO:0000313" key="3">
    <source>
        <dbReference type="Proteomes" id="UP000756530"/>
    </source>
</evidence>
<dbReference type="InterPro" id="IPR050765">
    <property type="entry name" value="Riboflavin_Biosynth_HTPR"/>
</dbReference>
<evidence type="ECO:0000259" key="1">
    <source>
        <dbReference type="Pfam" id="PF01872"/>
    </source>
</evidence>
<gene>
    <name evidence="2" type="ORF">KJP28_10090</name>
</gene>
<dbReference type="PANTHER" id="PTHR38011:SF11">
    <property type="entry name" value="2,5-DIAMINO-6-RIBOSYLAMINO-4(3H)-PYRIMIDINONE 5'-PHOSPHATE REDUCTASE"/>
    <property type="match status" value="1"/>
</dbReference>
<name>A0ABS6T214_9RHOB</name>
<reference evidence="2 3" key="1">
    <citation type="submission" date="2021-05" db="EMBL/GenBank/DDBJ databases">
        <title>Culturable bacteria isolated from Daya Bay.</title>
        <authorList>
            <person name="Zheng W."/>
            <person name="Yu S."/>
            <person name="Huang Y."/>
        </authorList>
    </citation>
    <scope>NUCLEOTIDE SEQUENCE [LARGE SCALE GENOMIC DNA]</scope>
    <source>
        <strain evidence="2 3">DP4N28-5</strain>
    </source>
</reference>
<dbReference type="Proteomes" id="UP000756530">
    <property type="component" value="Unassembled WGS sequence"/>
</dbReference>
<dbReference type="InterPro" id="IPR002734">
    <property type="entry name" value="RibDG_C"/>
</dbReference>
<evidence type="ECO:0000313" key="2">
    <source>
        <dbReference type="EMBL" id="MBV7379279.1"/>
    </source>
</evidence>
<comment type="caution">
    <text evidence="2">The sequence shown here is derived from an EMBL/GenBank/DDBJ whole genome shotgun (WGS) entry which is preliminary data.</text>
</comment>